<evidence type="ECO:0000256" key="3">
    <source>
        <dbReference type="ARBA" id="ARBA00022801"/>
    </source>
</evidence>
<evidence type="ECO:0000256" key="4">
    <source>
        <dbReference type="ARBA" id="ARBA00022825"/>
    </source>
</evidence>
<dbReference type="SUPFAM" id="SSF52743">
    <property type="entry name" value="Subtilisin-like"/>
    <property type="match status" value="1"/>
</dbReference>
<dbReference type="PROSITE" id="PS00138">
    <property type="entry name" value="SUBTILASE_SER"/>
    <property type="match status" value="1"/>
</dbReference>
<feature type="active site" description="Charge relay system" evidence="5">
    <location>
        <position position="232"/>
    </location>
</feature>
<evidence type="ECO:0000313" key="7">
    <source>
        <dbReference type="EMBL" id="GEL96692.1"/>
    </source>
</evidence>
<gene>
    <name evidence="7" type="ORF">CTE05_02390</name>
</gene>
<evidence type="ECO:0000259" key="6">
    <source>
        <dbReference type="Pfam" id="PF00082"/>
    </source>
</evidence>
<sequence length="281" mass="29263">MTREHTERPVVAVIDSGIAAETRADGWLAAVERHGGADAESNIDPVDYLGDGSDRLELSAGHGTFVAGIVAQVCPTADLVMYRAVPADGVGTELDVARAMVRAAEDGAHILNLSLGHQSERDEPSLPLAAAVARIRQIEAERKEEIVVVAAAGNFGDDRPTWPAALHDVVAVGSVDTDLRTSAWSSRGAWVDVATVGRGVLSTYVRGQSYDEGGSVVDEFGDNAFARWTGTSFAAPQVAGAVAQEMVRAGVGARSALRTVLAGAVRVGREGTPVLTVLPGM</sequence>
<accession>A0A511JFD0</accession>
<dbReference type="Pfam" id="PF00082">
    <property type="entry name" value="Peptidase_S8"/>
    <property type="match status" value="1"/>
</dbReference>
<comment type="caution">
    <text evidence="7">The sequence shown here is derived from an EMBL/GenBank/DDBJ whole genome shotgun (WGS) entry which is preliminary data.</text>
</comment>
<reference evidence="7 8" key="1">
    <citation type="submission" date="2019-07" db="EMBL/GenBank/DDBJ databases">
        <title>Whole genome shotgun sequence of Cellulomonas terrae NBRC 100819.</title>
        <authorList>
            <person name="Hosoyama A."/>
            <person name="Uohara A."/>
            <person name="Ohji S."/>
            <person name="Ichikawa N."/>
        </authorList>
    </citation>
    <scope>NUCLEOTIDE SEQUENCE [LARGE SCALE GENOMIC DNA]</scope>
    <source>
        <strain evidence="7 8">NBRC 100819</strain>
    </source>
</reference>
<evidence type="ECO:0000256" key="5">
    <source>
        <dbReference type="PROSITE-ProRule" id="PRU01240"/>
    </source>
</evidence>
<keyword evidence="2 5" id="KW-0645">Protease</keyword>
<comment type="similarity">
    <text evidence="1 5">Belongs to the peptidase S8 family.</text>
</comment>
<keyword evidence="4 5" id="KW-0720">Serine protease</keyword>
<dbReference type="PROSITE" id="PS51892">
    <property type="entry name" value="SUBTILASE"/>
    <property type="match status" value="1"/>
</dbReference>
<protein>
    <recommendedName>
        <fullName evidence="6">Peptidase S8/S53 domain-containing protein</fullName>
    </recommendedName>
</protein>
<dbReference type="PANTHER" id="PTHR43806">
    <property type="entry name" value="PEPTIDASE S8"/>
    <property type="match status" value="1"/>
</dbReference>
<dbReference type="PRINTS" id="PR00723">
    <property type="entry name" value="SUBTILISIN"/>
</dbReference>
<dbReference type="EMBL" id="BJWH01000001">
    <property type="protein sequence ID" value="GEL96692.1"/>
    <property type="molecule type" value="Genomic_DNA"/>
</dbReference>
<dbReference type="AlphaFoldDB" id="A0A511JFD0"/>
<feature type="active site" description="Charge relay system" evidence="5">
    <location>
        <position position="62"/>
    </location>
</feature>
<dbReference type="InterPro" id="IPR023828">
    <property type="entry name" value="Peptidase_S8_Ser-AS"/>
</dbReference>
<dbReference type="Gene3D" id="3.40.50.200">
    <property type="entry name" value="Peptidase S8/S53 domain"/>
    <property type="match status" value="1"/>
</dbReference>
<dbReference type="InterPro" id="IPR015500">
    <property type="entry name" value="Peptidase_S8_subtilisin-rel"/>
</dbReference>
<proteinExistence type="inferred from homology"/>
<dbReference type="GO" id="GO:0004252">
    <property type="term" value="F:serine-type endopeptidase activity"/>
    <property type="evidence" value="ECO:0007669"/>
    <property type="project" value="UniProtKB-UniRule"/>
</dbReference>
<evidence type="ECO:0000256" key="2">
    <source>
        <dbReference type="ARBA" id="ARBA00022670"/>
    </source>
</evidence>
<feature type="active site" description="Charge relay system" evidence="5">
    <location>
        <position position="15"/>
    </location>
</feature>
<dbReference type="CDD" id="cd00306">
    <property type="entry name" value="Peptidases_S8_S53"/>
    <property type="match status" value="1"/>
</dbReference>
<evidence type="ECO:0000256" key="1">
    <source>
        <dbReference type="ARBA" id="ARBA00011073"/>
    </source>
</evidence>
<dbReference type="GO" id="GO:0006508">
    <property type="term" value="P:proteolysis"/>
    <property type="evidence" value="ECO:0007669"/>
    <property type="project" value="UniProtKB-KW"/>
</dbReference>
<keyword evidence="8" id="KW-1185">Reference proteome</keyword>
<feature type="domain" description="Peptidase S8/S53" evidence="6">
    <location>
        <begin position="9"/>
        <end position="246"/>
    </location>
</feature>
<dbReference type="InterPro" id="IPR000209">
    <property type="entry name" value="Peptidase_S8/S53_dom"/>
</dbReference>
<dbReference type="OrthoDB" id="5177045at2"/>
<dbReference type="InterPro" id="IPR036852">
    <property type="entry name" value="Peptidase_S8/S53_dom_sf"/>
</dbReference>
<dbReference type="RefSeq" id="WP_146844285.1">
    <property type="nucleotide sequence ID" value="NZ_BJWH01000001.1"/>
</dbReference>
<dbReference type="PANTHER" id="PTHR43806:SF11">
    <property type="entry name" value="CEREVISIN-RELATED"/>
    <property type="match status" value="1"/>
</dbReference>
<organism evidence="7 8">
    <name type="scientific">Cellulomonas terrae</name>
    <dbReference type="NCBI Taxonomy" id="311234"/>
    <lineage>
        <taxon>Bacteria</taxon>
        <taxon>Bacillati</taxon>
        <taxon>Actinomycetota</taxon>
        <taxon>Actinomycetes</taxon>
        <taxon>Micrococcales</taxon>
        <taxon>Cellulomonadaceae</taxon>
        <taxon>Cellulomonas</taxon>
    </lineage>
</organism>
<dbReference type="Proteomes" id="UP000321049">
    <property type="component" value="Unassembled WGS sequence"/>
</dbReference>
<name>A0A511JFD0_9CELL</name>
<keyword evidence="3 5" id="KW-0378">Hydrolase</keyword>
<evidence type="ECO:0000313" key="8">
    <source>
        <dbReference type="Proteomes" id="UP000321049"/>
    </source>
</evidence>
<dbReference type="InterPro" id="IPR050131">
    <property type="entry name" value="Peptidase_S8_subtilisin-like"/>
</dbReference>